<dbReference type="Proteomes" id="UP000032503">
    <property type="component" value="Unassembled WGS sequence"/>
</dbReference>
<dbReference type="SUPFAM" id="SSF50129">
    <property type="entry name" value="GroES-like"/>
    <property type="match status" value="1"/>
</dbReference>
<dbReference type="CDD" id="cd08249">
    <property type="entry name" value="enoyl_reductase_like"/>
    <property type="match status" value="1"/>
</dbReference>
<reference evidence="2 3" key="1">
    <citation type="journal article" date="2001" name="Int. J. Syst. Evol. Microbiol.">
        <title>Agreia bicolorata gen. nov., sp. nov., to accommodate actinobacteria isolated from narrow reed grass infected by the nematode Heteroanguina graminophila.</title>
        <authorList>
            <person name="Evtushenko L.I."/>
            <person name="Dorofeeva L.V."/>
            <person name="Dobrovolskaya T.G."/>
            <person name="Streshinskaya G.M."/>
            <person name="Subbotin S.A."/>
            <person name="Tiedje J.M."/>
        </authorList>
    </citation>
    <scope>NUCLEOTIDE SEQUENCE [LARGE SCALE GENOMIC DNA]</scope>
    <source>
        <strain evidence="2 3">VKM Ac-1804</strain>
    </source>
</reference>
<dbReference type="PANTHER" id="PTHR45348">
    <property type="entry name" value="HYPOTHETICAL OXIDOREDUCTASE (EUROFUNG)"/>
    <property type="match status" value="1"/>
</dbReference>
<dbReference type="InterPro" id="IPR011032">
    <property type="entry name" value="GroES-like_sf"/>
</dbReference>
<dbReference type="RefSeq" id="WP_044439109.1">
    <property type="nucleotide sequence ID" value="NZ_JYFC01000001.1"/>
</dbReference>
<dbReference type="InterPro" id="IPR047122">
    <property type="entry name" value="Trans-enoyl_RdTase-like"/>
</dbReference>
<dbReference type="Gene3D" id="3.40.50.720">
    <property type="entry name" value="NAD(P)-binding Rossmann-like Domain"/>
    <property type="match status" value="1"/>
</dbReference>
<evidence type="ECO:0000259" key="1">
    <source>
        <dbReference type="SMART" id="SM00829"/>
    </source>
</evidence>
<gene>
    <name evidence="2" type="ORF">TZ00_03130</name>
</gene>
<comment type="caution">
    <text evidence="2">The sequence shown here is derived from an EMBL/GenBank/DDBJ whole genome shotgun (WGS) entry which is preliminary data.</text>
</comment>
<dbReference type="PANTHER" id="PTHR45348:SF2">
    <property type="entry name" value="ZINC-TYPE ALCOHOL DEHYDROGENASE-LIKE PROTEIN C2E1P3.01"/>
    <property type="match status" value="1"/>
</dbReference>
<dbReference type="Pfam" id="PF08240">
    <property type="entry name" value="ADH_N"/>
    <property type="match status" value="1"/>
</dbReference>
<sequence length="375" mass="39364">MPTNSAAYLTAPYADLTVAEAPYTSAATGELVIRARALAVNPLDEIKQSTGNVMYGWLPSPAVLGEDVAGEVVEVGAGVSGFAVGDRVIAYAVGMEKNRNHAAEGAFQLFTVVQAQLTARIPDDLSFENAVVLPLAISTAASALFQNDQLGLRHPNRTAQTDADANAAEWVVVWGGATSVGSNAIQLAVAAGYSVITTASPHNHDRMRALGARHVVDYRSGSAVREVVTLVDGRPVAGVLAIGTGSAEPALSIAVETGARRVSLASPSVSMSSLPRRRAPLALARFGLRMLSRTVPLMIRSRVRGIRTRFVWGSSLMTNEVGPMLWGRFLPEALAAGRYVTAPRAEVVGTGLESIQPALDALRRGASATKFVVTL</sequence>
<dbReference type="InterPro" id="IPR020843">
    <property type="entry name" value="ER"/>
</dbReference>
<evidence type="ECO:0000313" key="3">
    <source>
        <dbReference type="Proteomes" id="UP000032503"/>
    </source>
</evidence>
<organism evidence="2 3">
    <name type="scientific">Agreia bicolorata</name>
    <dbReference type="NCBI Taxonomy" id="110935"/>
    <lineage>
        <taxon>Bacteria</taxon>
        <taxon>Bacillati</taxon>
        <taxon>Actinomycetota</taxon>
        <taxon>Actinomycetes</taxon>
        <taxon>Micrococcales</taxon>
        <taxon>Microbacteriaceae</taxon>
        <taxon>Agreia</taxon>
    </lineage>
</organism>
<protein>
    <submittedName>
        <fullName evidence="2">Zn-dependent oxidoreductase</fullName>
    </submittedName>
</protein>
<accession>A0ABR5CJM0</accession>
<name>A0ABR5CJM0_9MICO</name>
<dbReference type="Gene3D" id="3.90.180.10">
    <property type="entry name" value="Medium-chain alcohol dehydrogenases, catalytic domain"/>
    <property type="match status" value="1"/>
</dbReference>
<keyword evidence="3" id="KW-1185">Reference proteome</keyword>
<dbReference type="InterPro" id="IPR013154">
    <property type="entry name" value="ADH-like_N"/>
</dbReference>
<evidence type="ECO:0000313" key="2">
    <source>
        <dbReference type="EMBL" id="KJC65774.1"/>
    </source>
</evidence>
<dbReference type="EMBL" id="JYFC01000001">
    <property type="protein sequence ID" value="KJC65774.1"/>
    <property type="molecule type" value="Genomic_DNA"/>
</dbReference>
<dbReference type="SUPFAM" id="SSF51735">
    <property type="entry name" value="NAD(P)-binding Rossmann-fold domains"/>
    <property type="match status" value="1"/>
</dbReference>
<proteinExistence type="predicted"/>
<dbReference type="InterPro" id="IPR036291">
    <property type="entry name" value="NAD(P)-bd_dom_sf"/>
</dbReference>
<feature type="domain" description="Enoyl reductase (ER)" evidence="1">
    <location>
        <begin position="11"/>
        <end position="373"/>
    </location>
</feature>
<dbReference type="SMART" id="SM00829">
    <property type="entry name" value="PKS_ER"/>
    <property type="match status" value="1"/>
</dbReference>